<feature type="chain" id="PRO_5035585909" evidence="1">
    <location>
        <begin position="18"/>
        <end position="218"/>
    </location>
</feature>
<organism evidence="3">
    <name type="scientific">Guillardia theta</name>
    <name type="common">Cryptophyte</name>
    <name type="synonym">Cryptomonas phi</name>
    <dbReference type="NCBI Taxonomy" id="55529"/>
    <lineage>
        <taxon>Eukaryota</taxon>
        <taxon>Cryptophyceae</taxon>
        <taxon>Pyrenomonadales</taxon>
        <taxon>Geminigeraceae</taxon>
        <taxon>Guillardia</taxon>
    </lineage>
</organism>
<name>A0A6U5YSN9_GUITH</name>
<dbReference type="AlphaFoldDB" id="A0A6U5YSN9"/>
<keyword evidence="1" id="KW-0732">Signal</keyword>
<dbReference type="EMBL" id="HBKN01014260">
    <property type="protein sequence ID" value="CAE2290558.1"/>
    <property type="molecule type" value="Transcribed_RNA"/>
</dbReference>
<dbReference type="EMBL" id="HBKN01014261">
    <property type="protein sequence ID" value="CAE2290559.1"/>
    <property type="molecule type" value="Transcribed_RNA"/>
</dbReference>
<proteinExistence type="predicted"/>
<evidence type="ECO:0000313" key="3">
    <source>
        <dbReference type="EMBL" id="CAE2290559.1"/>
    </source>
</evidence>
<reference evidence="3" key="1">
    <citation type="submission" date="2021-01" db="EMBL/GenBank/DDBJ databases">
        <authorList>
            <person name="Corre E."/>
            <person name="Pelletier E."/>
            <person name="Niang G."/>
            <person name="Scheremetjew M."/>
            <person name="Finn R."/>
            <person name="Kale V."/>
            <person name="Holt S."/>
            <person name="Cochrane G."/>
            <person name="Meng A."/>
            <person name="Brown T."/>
            <person name="Cohen L."/>
        </authorList>
    </citation>
    <scope>NUCLEOTIDE SEQUENCE</scope>
    <source>
        <strain evidence="3">CCMP 2712</strain>
    </source>
</reference>
<protein>
    <submittedName>
        <fullName evidence="3">Uncharacterized protein</fullName>
    </submittedName>
</protein>
<evidence type="ECO:0000313" key="2">
    <source>
        <dbReference type="EMBL" id="CAE2290558.1"/>
    </source>
</evidence>
<feature type="signal peptide" evidence="1">
    <location>
        <begin position="1"/>
        <end position="17"/>
    </location>
</feature>
<sequence length="218" mass="24775">MSSLALFLILFPSLAAGWMLPAPTEAGRMYEIRARAISRRCRNSLLARGTIRNRATALRSTQGDKEPADLYEGLRERIVSKYLDEFPAYSAENDAELLNTRALEAIKRAEESFSQNLSEDSDDVSSESSSDERTFAFFTNPKTQQAAADYVWDREIKRLVSKEKSADDKGKLVMTLANIFIFTPIAWGFISQVPTREINEVYQYVKGILTEFFNQNQF</sequence>
<evidence type="ECO:0000256" key="1">
    <source>
        <dbReference type="SAM" id="SignalP"/>
    </source>
</evidence>
<accession>A0A6U5YSN9</accession>
<gene>
    <name evidence="2" type="ORF">GTHE00462_LOCUS11087</name>
    <name evidence="3" type="ORF">GTHE00462_LOCUS11088</name>
</gene>